<dbReference type="InterPro" id="IPR000014">
    <property type="entry name" value="PAS"/>
</dbReference>
<organism evidence="5 6">
    <name type="scientific">Litchfieldella qijiaojingensis</name>
    <dbReference type="NCBI Taxonomy" id="980347"/>
    <lineage>
        <taxon>Bacteria</taxon>
        <taxon>Pseudomonadati</taxon>
        <taxon>Pseudomonadota</taxon>
        <taxon>Gammaproteobacteria</taxon>
        <taxon>Oceanospirillales</taxon>
        <taxon>Halomonadaceae</taxon>
        <taxon>Litchfieldella</taxon>
    </lineage>
</organism>
<feature type="domain" description="PAC" evidence="2">
    <location>
        <begin position="233"/>
        <end position="285"/>
    </location>
</feature>
<accession>A0ABQ2YH76</accession>
<dbReference type="SUPFAM" id="SSF55073">
    <property type="entry name" value="Nucleotide cyclase"/>
    <property type="match status" value="1"/>
</dbReference>
<feature type="domain" description="PAS" evidence="1">
    <location>
        <begin position="159"/>
        <end position="229"/>
    </location>
</feature>
<evidence type="ECO:0000259" key="3">
    <source>
        <dbReference type="PROSITE" id="PS50883"/>
    </source>
</evidence>
<proteinExistence type="predicted"/>
<dbReference type="Pfam" id="PF08448">
    <property type="entry name" value="PAS_4"/>
    <property type="match status" value="3"/>
</dbReference>
<feature type="domain" description="PAS" evidence="1">
    <location>
        <begin position="33"/>
        <end position="103"/>
    </location>
</feature>
<evidence type="ECO:0000313" key="5">
    <source>
        <dbReference type="EMBL" id="GGX84215.1"/>
    </source>
</evidence>
<dbReference type="Gene3D" id="3.20.20.450">
    <property type="entry name" value="EAL domain"/>
    <property type="match status" value="1"/>
</dbReference>
<evidence type="ECO:0008006" key="7">
    <source>
        <dbReference type="Google" id="ProtNLM"/>
    </source>
</evidence>
<dbReference type="PANTHER" id="PTHR44757:SF2">
    <property type="entry name" value="BIOFILM ARCHITECTURE MAINTENANCE PROTEIN MBAA"/>
    <property type="match status" value="1"/>
</dbReference>
<dbReference type="NCBIfam" id="TIGR00229">
    <property type="entry name" value="sensory_box"/>
    <property type="match status" value="3"/>
</dbReference>
<dbReference type="Gene3D" id="3.30.450.20">
    <property type="entry name" value="PAS domain"/>
    <property type="match status" value="3"/>
</dbReference>
<reference evidence="6" key="1">
    <citation type="journal article" date="2019" name="Int. J. Syst. Evol. Microbiol.">
        <title>The Global Catalogue of Microorganisms (GCM) 10K type strain sequencing project: providing services to taxonomists for standard genome sequencing and annotation.</title>
        <authorList>
            <consortium name="The Broad Institute Genomics Platform"/>
            <consortium name="The Broad Institute Genome Sequencing Center for Infectious Disease"/>
            <person name="Wu L."/>
            <person name="Ma J."/>
        </authorList>
    </citation>
    <scope>NUCLEOTIDE SEQUENCE [LARGE SCALE GENOMIC DNA]</scope>
    <source>
        <strain evidence="6">KCTC 22228</strain>
    </source>
</reference>
<evidence type="ECO:0000259" key="2">
    <source>
        <dbReference type="PROSITE" id="PS50113"/>
    </source>
</evidence>
<dbReference type="InterPro" id="IPR029787">
    <property type="entry name" value="Nucleotide_cyclase"/>
</dbReference>
<dbReference type="InterPro" id="IPR000700">
    <property type="entry name" value="PAS-assoc_C"/>
</dbReference>
<dbReference type="SMART" id="SM00086">
    <property type="entry name" value="PAC"/>
    <property type="match status" value="2"/>
</dbReference>
<dbReference type="Pfam" id="PF00563">
    <property type="entry name" value="EAL"/>
    <property type="match status" value="1"/>
</dbReference>
<feature type="domain" description="PAC" evidence="2">
    <location>
        <begin position="106"/>
        <end position="158"/>
    </location>
</feature>
<dbReference type="SUPFAM" id="SSF55785">
    <property type="entry name" value="PYP-like sensor domain (PAS domain)"/>
    <property type="match status" value="3"/>
</dbReference>
<dbReference type="Proteomes" id="UP000653056">
    <property type="component" value="Unassembled WGS sequence"/>
</dbReference>
<dbReference type="PROSITE" id="PS50883">
    <property type="entry name" value="EAL"/>
    <property type="match status" value="1"/>
</dbReference>
<dbReference type="InterPro" id="IPR052155">
    <property type="entry name" value="Biofilm_reg_signaling"/>
</dbReference>
<dbReference type="InterPro" id="IPR001610">
    <property type="entry name" value="PAC"/>
</dbReference>
<gene>
    <name evidence="5" type="ORF">GCM10007160_09320</name>
</gene>
<dbReference type="InterPro" id="IPR043128">
    <property type="entry name" value="Rev_trsase/Diguanyl_cyclase"/>
</dbReference>
<dbReference type="Pfam" id="PF00990">
    <property type="entry name" value="GGDEF"/>
    <property type="match status" value="1"/>
</dbReference>
<protein>
    <recommendedName>
        <fullName evidence="7">EAL domain-containing protein</fullName>
    </recommendedName>
</protein>
<evidence type="ECO:0000259" key="4">
    <source>
        <dbReference type="PROSITE" id="PS50887"/>
    </source>
</evidence>
<dbReference type="EMBL" id="BMXS01000003">
    <property type="protein sequence ID" value="GGX84215.1"/>
    <property type="molecule type" value="Genomic_DNA"/>
</dbReference>
<dbReference type="PROSITE" id="PS50887">
    <property type="entry name" value="GGDEF"/>
    <property type="match status" value="1"/>
</dbReference>
<dbReference type="NCBIfam" id="TIGR00254">
    <property type="entry name" value="GGDEF"/>
    <property type="match status" value="1"/>
</dbReference>
<dbReference type="InterPro" id="IPR035965">
    <property type="entry name" value="PAS-like_dom_sf"/>
</dbReference>
<dbReference type="CDD" id="cd01948">
    <property type="entry name" value="EAL"/>
    <property type="match status" value="1"/>
</dbReference>
<comment type="caution">
    <text evidence="5">The sequence shown here is derived from an EMBL/GenBank/DDBJ whole genome shotgun (WGS) entry which is preliminary data.</text>
</comment>
<feature type="domain" description="EAL" evidence="3">
    <location>
        <begin position="586"/>
        <end position="840"/>
    </location>
</feature>
<evidence type="ECO:0000259" key="1">
    <source>
        <dbReference type="PROSITE" id="PS50112"/>
    </source>
</evidence>
<dbReference type="InterPro" id="IPR035919">
    <property type="entry name" value="EAL_sf"/>
</dbReference>
<dbReference type="PANTHER" id="PTHR44757">
    <property type="entry name" value="DIGUANYLATE CYCLASE DGCP"/>
    <property type="match status" value="1"/>
</dbReference>
<keyword evidence="6" id="KW-1185">Reference proteome</keyword>
<dbReference type="PROSITE" id="PS50113">
    <property type="entry name" value="PAC"/>
    <property type="match status" value="3"/>
</dbReference>
<sequence length="853" mass="95039">MTRSNNDGKPLQRSLLMTDITERTQVERNPIDALELAEGIINAIPDVLFEVDRDGRYLNVWTKNPELLAAPKEELLGKTVHEVLPPEQAVDALKAIMEADEKGVSYGNVIGIPQQDGEHLWFEHSLAKKRGEQPSEDTFLVLSRDITERKQVEHALGEVRTRLLSVVQAIPDMVWLKDLDGIFLFCNQAFEQAVGQREAEIIGGTDYDLFEPGEAACCRETDRAAMAAGRLCIDEEWITHRCTGQRVLLETRKVPVFDADGRMTGVLGVGCDITERRRMEESLAAREREFRTLVENSPDMVARYDRDLRRLYVNPAFAAVLAGGDTTALLGKTPSESPGGSYVAIYEQNMREVFETANGREFELTWKNRSGLELCHLVRMTPEFAEDGSVESVLIVGRDITELSASRQKIHQMAFYDPLTSLPNRALFNDRLRQMIADASWHGQMAGVMLIDMDQFKAVNDTMGHSVGDELLREAAARLSACVRSYDTVARLGGDEFAILLPEIRHVDDLARIADKVLGKFGDHFLLDGREVFMSCSIGIAVYPDDSSDADDLVRYADSAMYLAKRSGRNNFRYYSKDLTASAKERLTLESELRRAAERMELELHYQPKVSLSDGMMIGSEALLRWCHPRLGMVPPTQFIQIAEDTGLIVDLGQWVLREACRMAAKWNAEGKPPHKVAINLSAKQFQSQNLAGAVADILNDTDCRPEWIELEITESLLLDDNGKTLDTLSAFRSMGVSIAIDDFGTGYSALSYLTRFPIDTLKIDRSFIQSVITDHYGAELVKAILSIARSLGQEVVAEGVETVEQAAFLAAHGCQLAQGFLYSKPLPEAELASLPQHFHVSHSAAMMAKPEC</sequence>
<feature type="domain" description="PAC" evidence="2">
    <location>
        <begin position="360"/>
        <end position="412"/>
    </location>
</feature>
<dbReference type="CDD" id="cd00130">
    <property type="entry name" value="PAS"/>
    <property type="match status" value="3"/>
</dbReference>
<dbReference type="PROSITE" id="PS50112">
    <property type="entry name" value="PAS"/>
    <property type="match status" value="2"/>
</dbReference>
<dbReference type="SMART" id="SM00091">
    <property type="entry name" value="PAS"/>
    <property type="match status" value="3"/>
</dbReference>
<name>A0ABQ2YH76_9GAMM</name>
<evidence type="ECO:0000313" key="6">
    <source>
        <dbReference type="Proteomes" id="UP000653056"/>
    </source>
</evidence>
<dbReference type="SMART" id="SM00052">
    <property type="entry name" value="EAL"/>
    <property type="match status" value="1"/>
</dbReference>
<dbReference type="SUPFAM" id="SSF141868">
    <property type="entry name" value="EAL domain-like"/>
    <property type="match status" value="1"/>
</dbReference>
<dbReference type="InterPro" id="IPR000160">
    <property type="entry name" value="GGDEF_dom"/>
</dbReference>
<dbReference type="Gene3D" id="3.30.70.270">
    <property type="match status" value="1"/>
</dbReference>
<dbReference type="SMART" id="SM00267">
    <property type="entry name" value="GGDEF"/>
    <property type="match status" value="1"/>
</dbReference>
<dbReference type="RefSeq" id="WP_189466683.1">
    <property type="nucleotide sequence ID" value="NZ_BMXS01000003.1"/>
</dbReference>
<dbReference type="CDD" id="cd01949">
    <property type="entry name" value="GGDEF"/>
    <property type="match status" value="1"/>
</dbReference>
<dbReference type="InterPro" id="IPR001633">
    <property type="entry name" value="EAL_dom"/>
</dbReference>
<feature type="domain" description="GGDEF" evidence="4">
    <location>
        <begin position="444"/>
        <end position="577"/>
    </location>
</feature>
<dbReference type="InterPro" id="IPR013656">
    <property type="entry name" value="PAS_4"/>
</dbReference>